<dbReference type="SUPFAM" id="SSF53756">
    <property type="entry name" value="UDP-Glycosyltransferase/glycogen phosphorylase"/>
    <property type="match status" value="1"/>
</dbReference>
<dbReference type="InterPro" id="IPR028098">
    <property type="entry name" value="Glyco_trans_4-like_N"/>
</dbReference>
<dbReference type="PANTHER" id="PTHR12526">
    <property type="entry name" value="GLYCOSYLTRANSFERASE"/>
    <property type="match status" value="1"/>
</dbReference>
<dbReference type="Proteomes" id="UP000218615">
    <property type="component" value="Unassembled WGS sequence"/>
</dbReference>
<dbReference type="Pfam" id="PF00534">
    <property type="entry name" value="Glycos_transf_1"/>
    <property type="match status" value="1"/>
</dbReference>
<keyword evidence="4" id="KW-1185">Reference proteome</keyword>
<dbReference type="EMBL" id="FZMP01000124">
    <property type="protein sequence ID" value="SNQ60922.1"/>
    <property type="molecule type" value="Genomic_DNA"/>
</dbReference>
<proteinExistence type="predicted"/>
<accession>A0A284VNU4</accession>
<evidence type="ECO:0000259" key="2">
    <source>
        <dbReference type="Pfam" id="PF13439"/>
    </source>
</evidence>
<dbReference type="AlphaFoldDB" id="A0A284VNU4"/>
<evidence type="ECO:0000313" key="4">
    <source>
        <dbReference type="Proteomes" id="UP000218615"/>
    </source>
</evidence>
<dbReference type="InterPro" id="IPR001296">
    <property type="entry name" value="Glyco_trans_1"/>
</dbReference>
<dbReference type="GO" id="GO:0016757">
    <property type="term" value="F:glycosyltransferase activity"/>
    <property type="evidence" value="ECO:0007669"/>
    <property type="project" value="InterPro"/>
</dbReference>
<evidence type="ECO:0000259" key="1">
    <source>
        <dbReference type="Pfam" id="PF00534"/>
    </source>
</evidence>
<dbReference type="OrthoDB" id="132546at2157"/>
<keyword evidence="3" id="KW-0808">Transferase</keyword>
<feature type="domain" description="Glycosyltransferase subfamily 4-like N-terminal" evidence="2">
    <location>
        <begin position="14"/>
        <end position="176"/>
    </location>
</feature>
<feature type="domain" description="Glycosyl transferase family 1" evidence="1">
    <location>
        <begin position="182"/>
        <end position="347"/>
    </location>
</feature>
<dbReference type="Pfam" id="PF13439">
    <property type="entry name" value="Glyco_transf_4"/>
    <property type="match status" value="1"/>
</dbReference>
<name>A0A284VNU4_9EURY</name>
<protein>
    <submittedName>
        <fullName evidence="3">Glycosyl transferase group 1</fullName>
    </submittedName>
</protein>
<dbReference type="CDD" id="cd03801">
    <property type="entry name" value="GT4_PimA-like"/>
    <property type="match status" value="1"/>
</dbReference>
<dbReference type="RefSeq" id="WP_096205467.1">
    <property type="nucleotide sequence ID" value="NZ_FZMP01000124.1"/>
</dbReference>
<sequence>MKILQTPVRFYPFVGGVENYVYHLSRELVKAGHDVRVICAKEPETTIEGIDGIKIERLEYAGKIANTNITPSLPLHILKDDFDLVHTHLPTPWSSDWSAFVSKVKKKPLVMTYHNDIVGSGAAGHIANAYNKTALRLLLKRAGKIIVTHPDYLEFSQHLQGYREKTEVVPVGVDIEKFHPEDSRAENTIFFLSLLDEFHRYKGLDYLLEAVKLAKKEIPQIKLKIGGSGRLLEYYQMKAAALGLGENTDFLGYVPDKMIPWHYRNCSLFVLPSISAYQEGFGMVLLEALSSGKPVIGTDIVGLSGDIEKYKTGIVVKPKDTEALAGAIIRVLQDKEGAKRMGKNGRDLVETKYSWKEIARRIGRIYNSLEV</sequence>
<organism evidence="3 4">
    <name type="scientific">Candidatus Methanoperedens nitratireducens</name>
    <dbReference type="NCBI Taxonomy" id="1392998"/>
    <lineage>
        <taxon>Archaea</taxon>
        <taxon>Methanobacteriati</taxon>
        <taxon>Methanobacteriota</taxon>
        <taxon>Stenosarchaea group</taxon>
        <taxon>Methanomicrobia</taxon>
        <taxon>Methanosarcinales</taxon>
        <taxon>ANME-2 cluster</taxon>
        <taxon>Candidatus Methanoperedentaceae</taxon>
        <taxon>Candidatus Methanoperedens</taxon>
    </lineage>
</organism>
<gene>
    <name evidence="3" type="ORF">MNV_210029</name>
</gene>
<evidence type="ECO:0000313" key="3">
    <source>
        <dbReference type="EMBL" id="SNQ60922.1"/>
    </source>
</evidence>
<reference evidence="4" key="1">
    <citation type="submission" date="2017-06" db="EMBL/GenBank/DDBJ databases">
        <authorList>
            <person name="Cremers G."/>
        </authorList>
    </citation>
    <scope>NUCLEOTIDE SEQUENCE [LARGE SCALE GENOMIC DNA]</scope>
</reference>
<dbReference type="Gene3D" id="3.40.50.2000">
    <property type="entry name" value="Glycogen Phosphorylase B"/>
    <property type="match status" value="2"/>
</dbReference>